<dbReference type="GO" id="GO:0015562">
    <property type="term" value="F:efflux transmembrane transporter activity"/>
    <property type="evidence" value="ECO:0007669"/>
    <property type="project" value="InterPro"/>
</dbReference>
<keyword evidence="10" id="KW-1185">Reference proteome</keyword>
<dbReference type="Pfam" id="PF02321">
    <property type="entry name" value="OEP"/>
    <property type="match status" value="2"/>
</dbReference>
<keyword evidence="4" id="KW-1134">Transmembrane beta strand</keyword>
<evidence type="ECO:0000256" key="5">
    <source>
        <dbReference type="ARBA" id="ARBA00022692"/>
    </source>
</evidence>
<evidence type="ECO:0000256" key="4">
    <source>
        <dbReference type="ARBA" id="ARBA00022452"/>
    </source>
</evidence>
<dbReference type="Proteomes" id="UP000295221">
    <property type="component" value="Unassembled WGS sequence"/>
</dbReference>
<dbReference type="RefSeq" id="WP_132433270.1">
    <property type="nucleotide sequence ID" value="NZ_SLWK01000003.1"/>
</dbReference>
<comment type="caution">
    <text evidence="9">The sequence shown here is derived from an EMBL/GenBank/DDBJ whole genome shotgun (WGS) entry which is preliminary data.</text>
</comment>
<comment type="similarity">
    <text evidence="2">Belongs to the outer membrane factor (OMF) (TC 1.B.17) family.</text>
</comment>
<evidence type="ECO:0000313" key="10">
    <source>
        <dbReference type="Proteomes" id="UP000295221"/>
    </source>
</evidence>
<dbReference type="AlphaFoldDB" id="A0A4R2GKJ4"/>
<evidence type="ECO:0000256" key="8">
    <source>
        <dbReference type="SAM" id="SignalP"/>
    </source>
</evidence>
<keyword evidence="6" id="KW-0472">Membrane</keyword>
<evidence type="ECO:0000256" key="1">
    <source>
        <dbReference type="ARBA" id="ARBA00004442"/>
    </source>
</evidence>
<evidence type="ECO:0000256" key="6">
    <source>
        <dbReference type="ARBA" id="ARBA00023136"/>
    </source>
</evidence>
<dbReference type="InterPro" id="IPR003423">
    <property type="entry name" value="OMP_efflux"/>
</dbReference>
<evidence type="ECO:0000256" key="7">
    <source>
        <dbReference type="ARBA" id="ARBA00023237"/>
    </source>
</evidence>
<evidence type="ECO:0000256" key="2">
    <source>
        <dbReference type="ARBA" id="ARBA00007613"/>
    </source>
</evidence>
<keyword evidence="3" id="KW-0813">Transport</keyword>
<comment type="subcellular location">
    <subcellularLocation>
        <location evidence="1">Cell outer membrane</location>
    </subcellularLocation>
</comment>
<accession>A0A4R2GKJ4</accession>
<protein>
    <submittedName>
        <fullName evidence="9">Outer membrane protein TolC</fullName>
    </submittedName>
</protein>
<dbReference type="GO" id="GO:0009279">
    <property type="term" value="C:cell outer membrane"/>
    <property type="evidence" value="ECO:0007669"/>
    <property type="project" value="UniProtKB-SubCell"/>
</dbReference>
<proteinExistence type="inferred from homology"/>
<feature type="chain" id="PRO_5020705835" evidence="8">
    <location>
        <begin position="20"/>
        <end position="440"/>
    </location>
</feature>
<evidence type="ECO:0000313" key="9">
    <source>
        <dbReference type="EMBL" id="TCO09373.1"/>
    </source>
</evidence>
<dbReference type="PANTHER" id="PTHR30026:SF20">
    <property type="entry name" value="OUTER MEMBRANE PROTEIN TOLC"/>
    <property type="match status" value="1"/>
</dbReference>
<dbReference type="EMBL" id="SLWK01000003">
    <property type="protein sequence ID" value="TCO09373.1"/>
    <property type="molecule type" value="Genomic_DNA"/>
</dbReference>
<dbReference type="Gene3D" id="1.20.1600.10">
    <property type="entry name" value="Outer membrane efflux proteins (OEP)"/>
    <property type="match status" value="1"/>
</dbReference>
<keyword evidence="7" id="KW-0998">Cell outer membrane</keyword>
<keyword evidence="8" id="KW-0732">Signal</keyword>
<feature type="signal peptide" evidence="8">
    <location>
        <begin position="1"/>
        <end position="19"/>
    </location>
</feature>
<organism evidence="9 10">
    <name type="scientific">Natronoflexus pectinivorans</name>
    <dbReference type="NCBI Taxonomy" id="682526"/>
    <lineage>
        <taxon>Bacteria</taxon>
        <taxon>Pseudomonadati</taxon>
        <taxon>Bacteroidota</taxon>
        <taxon>Bacteroidia</taxon>
        <taxon>Marinilabiliales</taxon>
        <taxon>Marinilabiliaceae</taxon>
        <taxon>Natronoflexus</taxon>
    </lineage>
</organism>
<dbReference type="GO" id="GO:1990281">
    <property type="term" value="C:efflux pump complex"/>
    <property type="evidence" value="ECO:0007669"/>
    <property type="project" value="TreeGrafter"/>
</dbReference>
<sequence>MRWLIFITFSTLCLQLAVAQSEGLWTLDRCIQHALEHNLDIQIQQNHHRKAELSHQQSRWNLLPSINGYGNSNFDFQRSTNQFNQITSGNSYNVQYGIVGSLDLFAGFIKQNHISAQRYYALAVNEQSAYSKFSLINQITELYALTAYQKELISVLEQQIENNQNELDRVMAYINIGRVEPVLEYEIRAHLSMSQLELTRAINQYRLLNLQLAQTIHYHERDFEISGLDLLLAEPAMIHQNTDSVYMMAVNTYPLILKRELELNYYEKVLDISKGRQSPSLQLNAGYHSAFFSTDTLPNGGQTSFGTQFDNYLNPSVSVSLNIPIFNGRQKRTEINRSKIDLENAHLNLQNEKLTIKREIEEAVLKLTNLHMEYKNSLDNLKFNEKSFEIHQEKFRLGLITTNDFMNTQLQLSQAKATMLLSRYSWVVQKKTLELYMQGI</sequence>
<dbReference type="OrthoDB" id="9811587at2"/>
<name>A0A4R2GKJ4_9BACT</name>
<dbReference type="InterPro" id="IPR051906">
    <property type="entry name" value="TolC-like"/>
</dbReference>
<evidence type="ECO:0000256" key="3">
    <source>
        <dbReference type="ARBA" id="ARBA00022448"/>
    </source>
</evidence>
<reference evidence="9 10" key="1">
    <citation type="submission" date="2019-03" db="EMBL/GenBank/DDBJ databases">
        <title>Genomic Encyclopedia of Type Strains, Phase IV (KMG-IV): sequencing the most valuable type-strain genomes for metagenomic binning, comparative biology and taxonomic classification.</title>
        <authorList>
            <person name="Goeker M."/>
        </authorList>
    </citation>
    <scope>NUCLEOTIDE SEQUENCE [LARGE SCALE GENOMIC DNA]</scope>
    <source>
        <strain evidence="9 10">DSM 24179</strain>
    </source>
</reference>
<dbReference type="GO" id="GO:0015288">
    <property type="term" value="F:porin activity"/>
    <property type="evidence" value="ECO:0007669"/>
    <property type="project" value="TreeGrafter"/>
</dbReference>
<dbReference type="SUPFAM" id="SSF56954">
    <property type="entry name" value="Outer membrane efflux proteins (OEP)"/>
    <property type="match status" value="1"/>
</dbReference>
<keyword evidence="5" id="KW-0812">Transmembrane</keyword>
<dbReference type="PANTHER" id="PTHR30026">
    <property type="entry name" value="OUTER MEMBRANE PROTEIN TOLC"/>
    <property type="match status" value="1"/>
</dbReference>
<gene>
    <name evidence="9" type="ORF">EV194_103286</name>
</gene>